<evidence type="ECO:0000256" key="12">
    <source>
        <dbReference type="HAMAP-Rule" id="MF_00165"/>
    </source>
</evidence>
<dbReference type="HAMAP" id="MF_00165">
    <property type="entry name" value="Thymidylate_kinase"/>
    <property type="match status" value="1"/>
</dbReference>
<evidence type="ECO:0000256" key="7">
    <source>
        <dbReference type="ARBA" id="ARBA00022777"/>
    </source>
</evidence>
<dbReference type="InterPro" id="IPR018095">
    <property type="entry name" value="Thymidylate_kin_CS"/>
</dbReference>
<evidence type="ECO:0000313" key="15">
    <source>
        <dbReference type="Proteomes" id="UP000318307"/>
    </source>
</evidence>
<evidence type="ECO:0000256" key="8">
    <source>
        <dbReference type="ARBA" id="ARBA00022840"/>
    </source>
</evidence>
<keyword evidence="6 12" id="KW-0547">Nucleotide-binding</keyword>
<keyword evidence="7 12" id="KW-0418">Kinase</keyword>
<feature type="binding site" evidence="12">
    <location>
        <begin position="7"/>
        <end position="14"/>
    </location>
    <ligand>
        <name>ATP</name>
        <dbReference type="ChEBI" id="CHEBI:30616"/>
    </ligand>
</feature>
<feature type="domain" description="Thymidylate kinase-like" evidence="13">
    <location>
        <begin position="7"/>
        <end position="198"/>
    </location>
</feature>
<evidence type="ECO:0000259" key="13">
    <source>
        <dbReference type="Pfam" id="PF02223"/>
    </source>
</evidence>
<dbReference type="EC" id="2.7.4.9" evidence="2 12"/>
<reference evidence="14 15" key="1">
    <citation type="submission" date="2019-07" db="EMBL/GenBank/DDBJ databases">
        <title>Genome sequencing of 100 strains of the haloalkaliphilic chemolithoautotrophic sulfur-oxidizing bacterium Thioalkalivibrio.</title>
        <authorList>
            <person name="Muyzer G."/>
        </authorList>
    </citation>
    <scope>NUCLEOTIDE SEQUENCE [LARGE SCALE GENOMIC DNA]</scope>
    <source>
        <strain evidence="14 15">ASO4-4</strain>
    </source>
</reference>
<dbReference type="FunFam" id="3.40.50.300:FF:000225">
    <property type="entry name" value="Thymidylate kinase"/>
    <property type="match status" value="1"/>
</dbReference>
<dbReference type="InterPro" id="IPR018094">
    <property type="entry name" value="Thymidylate_kinase"/>
</dbReference>
<evidence type="ECO:0000256" key="3">
    <source>
        <dbReference type="ARBA" id="ARBA00017144"/>
    </source>
</evidence>
<keyword evidence="5 12" id="KW-0545">Nucleotide biosynthesis</keyword>
<evidence type="ECO:0000256" key="10">
    <source>
        <dbReference type="ARBA" id="ARBA00048743"/>
    </source>
</evidence>
<dbReference type="AlphaFoldDB" id="A0A562S766"/>
<evidence type="ECO:0000256" key="9">
    <source>
        <dbReference type="ARBA" id="ARBA00029962"/>
    </source>
</evidence>
<keyword evidence="8 12" id="KW-0067">ATP-binding</keyword>
<dbReference type="PANTHER" id="PTHR10344:SF4">
    <property type="entry name" value="UMP-CMP KINASE 2, MITOCHONDRIAL"/>
    <property type="match status" value="1"/>
</dbReference>
<dbReference type="CDD" id="cd01672">
    <property type="entry name" value="TMPK"/>
    <property type="match status" value="1"/>
</dbReference>
<dbReference type="PROSITE" id="PS01331">
    <property type="entry name" value="THYMIDYLATE_KINASE"/>
    <property type="match status" value="1"/>
</dbReference>
<evidence type="ECO:0000256" key="11">
    <source>
        <dbReference type="ARBA" id="ARBA00057735"/>
    </source>
</evidence>
<dbReference type="EMBL" id="VLLC01000001">
    <property type="protein sequence ID" value="TWI77259.1"/>
    <property type="molecule type" value="Genomic_DNA"/>
</dbReference>
<sequence>MLITLCGGEGAGKSTQVLRLAQNLEKKGYGVVSTREPGGTAIGRKIRALLLDPANGAMVADTELFLYAADRAQHLAEVVRPALAAGKLVISDRFADSTTVYQGVARGLAPRRIQQVHDLVLQGLCPDITFLMDLPPEEGLARALSQAALGARKAEEMRFEQETLVFHRNIRQGFLDLAEKEKHRFFIMDAMQHPDLLTEQMLAIVEEKLLEIQTR</sequence>
<dbReference type="NCBIfam" id="TIGR00041">
    <property type="entry name" value="DTMP_kinase"/>
    <property type="match status" value="1"/>
</dbReference>
<dbReference type="Gene3D" id="3.40.50.300">
    <property type="entry name" value="P-loop containing nucleotide triphosphate hydrolases"/>
    <property type="match status" value="1"/>
</dbReference>
<dbReference type="InterPro" id="IPR027417">
    <property type="entry name" value="P-loop_NTPase"/>
</dbReference>
<evidence type="ECO:0000256" key="1">
    <source>
        <dbReference type="ARBA" id="ARBA00009776"/>
    </source>
</evidence>
<evidence type="ECO:0000256" key="2">
    <source>
        <dbReference type="ARBA" id="ARBA00012980"/>
    </source>
</evidence>
<comment type="function">
    <text evidence="11 12">Phosphorylation of dTMP to form dTDP in both de novo and salvage pathways of dTTP synthesis.</text>
</comment>
<dbReference type="GO" id="GO:0005829">
    <property type="term" value="C:cytosol"/>
    <property type="evidence" value="ECO:0007669"/>
    <property type="project" value="TreeGrafter"/>
</dbReference>
<dbReference type="PANTHER" id="PTHR10344">
    <property type="entry name" value="THYMIDYLATE KINASE"/>
    <property type="match status" value="1"/>
</dbReference>
<comment type="caution">
    <text evidence="14">The sequence shown here is derived from an EMBL/GenBank/DDBJ whole genome shotgun (WGS) entry which is preliminary data.</text>
</comment>
<dbReference type="GO" id="GO:0004798">
    <property type="term" value="F:dTMP kinase activity"/>
    <property type="evidence" value="ECO:0007669"/>
    <property type="project" value="UniProtKB-UniRule"/>
</dbReference>
<name>A0A562S766_9BACT</name>
<dbReference type="GO" id="GO:0006227">
    <property type="term" value="P:dUDP biosynthetic process"/>
    <property type="evidence" value="ECO:0007669"/>
    <property type="project" value="TreeGrafter"/>
</dbReference>
<dbReference type="GO" id="GO:0005524">
    <property type="term" value="F:ATP binding"/>
    <property type="evidence" value="ECO:0007669"/>
    <property type="project" value="UniProtKB-UniRule"/>
</dbReference>
<dbReference type="Proteomes" id="UP000318307">
    <property type="component" value="Unassembled WGS sequence"/>
</dbReference>
<proteinExistence type="inferred from homology"/>
<dbReference type="Pfam" id="PF02223">
    <property type="entry name" value="Thymidylate_kin"/>
    <property type="match status" value="1"/>
</dbReference>
<gene>
    <name evidence="12" type="primary">tmk</name>
    <name evidence="14" type="ORF">LZ24_00059</name>
</gene>
<dbReference type="GO" id="GO:0006233">
    <property type="term" value="P:dTDP biosynthetic process"/>
    <property type="evidence" value="ECO:0007669"/>
    <property type="project" value="InterPro"/>
</dbReference>
<dbReference type="SUPFAM" id="SSF52540">
    <property type="entry name" value="P-loop containing nucleoside triphosphate hydrolases"/>
    <property type="match status" value="1"/>
</dbReference>
<protein>
    <recommendedName>
        <fullName evidence="3 12">Thymidylate kinase</fullName>
        <ecNumber evidence="2 12">2.7.4.9</ecNumber>
    </recommendedName>
    <alternativeName>
        <fullName evidence="9 12">dTMP kinase</fullName>
    </alternativeName>
</protein>
<comment type="similarity">
    <text evidence="1 12">Belongs to the thymidylate kinase family.</text>
</comment>
<evidence type="ECO:0000256" key="4">
    <source>
        <dbReference type="ARBA" id="ARBA00022679"/>
    </source>
</evidence>
<comment type="catalytic activity">
    <reaction evidence="10 12">
        <text>dTMP + ATP = dTDP + ADP</text>
        <dbReference type="Rhea" id="RHEA:13517"/>
        <dbReference type="ChEBI" id="CHEBI:30616"/>
        <dbReference type="ChEBI" id="CHEBI:58369"/>
        <dbReference type="ChEBI" id="CHEBI:63528"/>
        <dbReference type="ChEBI" id="CHEBI:456216"/>
        <dbReference type="EC" id="2.7.4.9"/>
    </reaction>
</comment>
<dbReference type="InterPro" id="IPR039430">
    <property type="entry name" value="Thymidylate_kin-like_dom"/>
</dbReference>
<evidence type="ECO:0000313" key="14">
    <source>
        <dbReference type="EMBL" id="TWI77259.1"/>
    </source>
</evidence>
<keyword evidence="4 12" id="KW-0808">Transferase</keyword>
<organism evidence="14 15">
    <name type="scientific">Desulfobotulus alkaliphilus</name>
    <dbReference type="NCBI Taxonomy" id="622671"/>
    <lineage>
        <taxon>Bacteria</taxon>
        <taxon>Pseudomonadati</taxon>
        <taxon>Thermodesulfobacteriota</taxon>
        <taxon>Desulfobacteria</taxon>
        <taxon>Desulfobacterales</taxon>
        <taxon>Desulfobacteraceae</taxon>
        <taxon>Desulfobotulus</taxon>
    </lineage>
</organism>
<accession>A0A562S766</accession>
<evidence type="ECO:0000256" key="6">
    <source>
        <dbReference type="ARBA" id="ARBA00022741"/>
    </source>
</evidence>
<dbReference type="GO" id="GO:0006235">
    <property type="term" value="P:dTTP biosynthetic process"/>
    <property type="evidence" value="ECO:0007669"/>
    <property type="project" value="UniProtKB-UniRule"/>
</dbReference>
<evidence type="ECO:0000256" key="5">
    <source>
        <dbReference type="ARBA" id="ARBA00022727"/>
    </source>
</evidence>
<dbReference type="OrthoDB" id="9774907at2"/>
<keyword evidence="15" id="KW-1185">Reference proteome</keyword>